<evidence type="ECO:0000313" key="1">
    <source>
        <dbReference type="EMBL" id="JAD32637.1"/>
    </source>
</evidence>
<proteinExistence type="predicted"/>
<sequence>MQKCTSSSGNLSSGIGHCCILEAKANLVHRLLCQTLSNIQRQLNI</sequence>
<protein>
    <submittedName>
        <fullName evidence="1">Uncharacterized protein</fullName>
    </submittedName>
</protein>
<accession>A0A0A8ZCS2</accession>
<reference evidence="1" key="2">
    <citation type="journal article" date="2015" name="Data Brief">
        <title>Shoot transcriptome of the giant reed, Arundo donax.</title>
        <authorList>
            <person name="Barrero R.A."/>
            <person name="Guerrero F.D."/>
            <person name="Moolhuijzen P."/>
            <person name="Goolsby J.A."/>
            <person name="Tidwell J."/>
            <person name="Bellgard S.E."/>
            <person name="Bellgard M.I."/>
        </authorList>
    </citation>
    <scope>NUCLEOTIDE SEQUENCE</scope>
    <source>
        <tissue evidence="1">Shoot tissue taken approximately 20 cm above the soil surface</tissue>
    </source>
</reference>
<dbReference type="EMBL" id="GBRH01265258">
    <property type="protein sequence ID" value="JAD32637.1"/>
    <property type="molecule type" value="Transcribed_RNA"/>
</dbReference>
<name>A0A0A8ZCS2_ARUDO</name>
<organism evidence="1">
    <name type="scientific">Arundo donax</name>
    <name type="common">Giant reed</name>
    <name type="synonym">Donax arundinaceus</name>
    <dbReference type="NCBI Taxonomy" id="35708"/>
    <lineage>
        <taxon>Eukaryota</taxon>
        <taxon>Viridiplantae</taxon>
        <taxon>Streptophyta</taxon>
        <taxon>Embryophyta</taxon>
        <taxon>Tracheophyta</taxon>
        <taxon>Spermatophyta</taxon>
        <taxon>Magnoliopsida</taxon>
        <taxon>Liliopsida</taxon>
        <taxon>Poales</taxon>
        <taxon>Poaceae</taxon>
        <taxon>PACMAD clade</taxon>
        <taxon>Arundinoideae</taxon>
        <taxon>Arundineae</taxon>
        <taxon>Arundo</taxon>
    </lineage>
</organism>
<dbReference type="AlphaFoldDB" id="A0A0A8ZCS2"/>
<reference evidence="1" key="1">
    <citation type="submission" date="2014-09" db="EMBL/GenBank/DDBJ databases">
        <authorList>
            <person name="Magalhaes I.L.F."/>
            <person name="Oliveira U."/>
            <person name="Santos F.R."/>
            <person name="Vidigal T.H.D.A."/>
            <person name="Brescovit A.D."/>
            <person name="Santos A.J."/>
        </authorList>
    </citation>
    <scope>NUCLEOTIDE SEQUENCE</scope>
    <source>
        <tissue evidence="1">Shoot tissue taken approximately 20 cm above the soil surface</tissue>
    </source>
</reference>